<evidence type="ECO:0000256" key="9">
    <source>
        <dbReference type="ARBA" id="ARBA00022989"/>
    </source>
</evidence>
<dbReference type="SUPFAM" id="SSF161098">
    <property type="entry name" value="MetI-like"/>
    <property type="match status" value="1"/>
</dbReference>
<feature type="domain" description="ABC transmembrane type-1" evidence="12">
    <location>
        <begin position="22"/>
        <end position="210"/>
    </location>
</feature>
<keyword evidence="7 11" id="KW-0812">Transmembrane</keyword>
<comment type="function">
    <text evidence="1">Part of the binding-protein-dependent transport system for glutamine; probably responsible for the translocation of the substrate across the membrane.</text>
</comment>
<dbReference type="PANTHER" id="PTHR30614:SF20">
    <property type="entry name" value="GLUTAMINE TRANSPORT SYSTEM PERMEASE PROTEIN GLNP"/>
    <property type="match status" value="1"/>
</dbReference>
<dbReference type="Proteomes" id="UP000186406">
    <property type="component" value="Unassembled WGS sequence"/>
</dbReference>
<dbReference type="GO" id="GO:0043190">
    <property type="term" value="C:ATP-binding cassette (ABC) transporter complex"/>
    <property type="evidence" value="ECO:0007669"/>
    <property type="project" value="InterPro"/>
</dbReference>
<dbReference type="EMBL" id="FRXO01000018">
    <property type="protein sequence ID" value="SHO67705.1"/>
    <property type="molecule type" value="Genomic_DNA"/>
</dbReference>
<evidence type="ECO:0000256" key="5">
    <source>
        <dbReference type="ARBA" id="ARBA00022448"/>
    </source>
</evidence>
<evidence type="ECO:0000256" key="4">
    <source>
        <dbReference type="ARBA" id="ARBA00016506"/>
    </source>
</evidence>
<dbReference type="STRING" id="1123029.SAMN02745172_04386"/>
<evidence type="ECO:0000256" key="10">
    <source>
        <dbReference type="ARBA" id="ARBA00023136"/>
    </source>
</evidence>
<dbReference type="InterPro" id="IPR043429">
    <property type="entry name" value="ArtM/GltK/GlnP/TcyL/YhdX-like"/>
</dbReference>
<dbReference type="InterPro" id="IPR010065">
    <property type="entry name" value="AA_ABC_transptr_permease_3TM"/>
</dbReference>
<keyword evidence="8" id="KW-0029">Amino-acid transport</keyword>
<dbReference type="PANTHER" id="PTHR30614">
    <property type="entry name" value="MEMBRANE COMPONENT OF AMINO ACID ABC TRANSPORTER"/>
    <property type="match status" value="1"/>
</dbReference>
<protein>
    <recommendedName>
        <fullName evidence="4">Putative glutamine transport system permease protein GlnP</fullName>
    </recommendedName>
</protein>
<dbReference type="CDD" id="cd06261">
    <property type="entry name" value="TM_PBP2"/>
    <property type="match status" value="1"/>
</dbReference>
<feature type="transmembrane region" description="Helical" evidence="11">
    <location>
        <begin position="192"/>
        <end position="213"/>
    </location>
</feature>
<keyword evidence="10 11" id="KW-0472">Membrane</keyword>
<evidence type="ECO:0000256" key="6">
    <source>
        <dbReference type="ARBA" id="ARBA00022475"/>
    </source>
</evidence>
<comment type="similarity">
    <text evidence="3">Belongs to the binding-protein-dependent transport system permease family. HisMQ subfamily.</text>
</comment>
<feature type="transmembrane region" description="Helical" evidence="11">
    <location>
        <begin position="20"/>
        <end position="46"/>
    </location>
</feature>
<organism evidence="13 14">
    <name type="scientific">Pseudoxanthobacter soli DSM 19599</name>
    <dbReference type="NCBI Taxonomy" id="1123029"/>
    <lineage>
        <taxon>Bacteria</taxon>
        <taxon>Pseudomonadati</taxon>
        <taxon>Pseudomonadota</taxon>
        <taxon>Alphaproteobacteria</taxon>
        <taxon>Hyphomicrobiales</taxon>
        <taxon>Segnochrobactraceae</taxon>
        <taxon>Pseudoxanthobacter</taxon>
    </lineage>
</organism>
<feature type="transmembrane region" description="Helical" evidence="11">
    <location>
        <begin position="58"/>
        <end position="79"/>
    </location>
</feature>
<accession>A0A1M7ZS40</accession>
<comment type="subcellular location">
    <subcellularLocation>
        <location evidence="2">Cell inner membrane</location>
        <topology evidence="2">Multi-pass membrane protein</topology>
    </subcellularLocation>
    <subcellularLocation>
        <location evidence="11">Cell membrane</location>
        <topology evidence="11">Multi-pass membrane protein</topology>
    </subcellularLocation>
</comment>
<dbReference type="AlphaFoldDB" id="A0A1M7ZS40"/>
<reference evidence="13 14" key="1">
    <citation type="submission" date="2016-12" db="EMBL/GenBank/DDBJ databases">
        <authorList>
            <person name="Song W.-J."/>
            <person name="Kurnit D.M."/>
        </authorList>
    </citation>
    <scope>NUCLEOTIDE SEQUENCE [LARGE SCALE GENOMIC DNA]</scope>
    <source>
        <strain evidence="13 14">DSM 19599</strain>
    </source>
</reference>
<keyword evidence="9 11" id="KW-1133">Transmembrane helix</keyword>
<feature type="transmembrane region" description="Helical" evidence="11">
    <location>
        <begin position="165"/>
        <end position="186"/>
    </location>
</feature>
<evidence type="ECO:0000313" key="13">
    <source>
        <dbReference type="EMBL" id="SHO67705.1"/>
    </source>
</evidence>
<keyword evidence="6" id="KW-1003">Cell membrane</keyword>
<dbReference type="GO" id="GO:0022857">
    <property type="term" value="F:transmembrane transporter activity"/>
    <property type="evidence" value="ECO:0007669"/>
    <property type="project" value="InterPro"/>
</dbReference>
<keyword evidence="14" id="KW-1185">Reference proteome</keyword>
<evidence type="ECO:0000256" key="11">
    <source>
        <dbReference type="RuleBase" id="RU363032"/>
    </source>
</evidence>
<evidence type="ECO:0000259" key="12">
    <source>
        <dbReference type="PROSITE" id="PS50928"/>
    </source>
</evidence>
<sequence>MDMLPEWITVLGPYMPGFLNASWLVLVLTLLVIVLSWVFGLVAALGKASRFAVFRQASTFYIWFIRGTPTLIQIFIVYFGLPQFGLRLSPFVAGVIALGINSGAYVAEIVRSGLMAIPKGQMESSLALGLSRFDAMRRIILPQVFRIIVPPLTNEAISTLKNTSLLSTITVVELTLYSQTIIATTFRPFEFYTATAVIYLLLTTILSQFAAWAERHYARRT</sequence>
<feature type="transmembrane region" description="Helical" evidence="11">
    <location>
        <begin position="91"/>
        <end position="110"/>
    </location>
</feature>
<evidence type="ECO:0000256" key="8">
    <source>
        <dbReference type="ARBA" id="ARBA00022970"/>
    </source>
</evidence>
<dbReference type="Gene3D" id="1.10.3720.10">
    <property type="entry name" value="MetI-like"/>
    <property type="match status" value="1"/>
</dbReference>
<dbReference type="InterPro" id="IPR035906">
    <property type="entry name" value="MetI-like_sf"/>
</dbReference>
<proteinExistence type="inferred from homology"/>
<dbReference type="FunFam" id="1.10.3720.10:FF:000033">
    <property type="entry name" value="Polar amino acid ABC transporter permease"/>
    <property type="match status" value="1"/>
</dbReference>
<dbReference type="InterPro" id="IPR000515">
    <property type="entry name" value="MetI-like"/>
</dbReference>
<evidence type="ECO:0000313" key="14">
    <source>
        <dbReference type="Proteomes" id="UP000186406"/>
    </source>
</evidence>
<evidence type="ECO:0000256" key="2">
    <source>
        <dbReference type="ARBA" id="ARBA00004429"/>
    </source>
</evidence>
<evidence type="ECO:0000256" key="3">
    <source>
        <dbReference type="ARBA" id="ARBA00010072"/>
    </source>
</evidence>
<dbReference type="PROSITE" id="PS50928">
    <property type="entry name" value="ABC_TM1"/>
    <property type="match status" value="1"/>
</dbReference>
<keyword evidence="5 11" id="KW-0813">Transport</keyword>
<evidence type="ECO:0000256" key="1">
    <source>
        <dbReference type="ARBA" id="ARBA00003159"/>
    </source>
</evidence>
<name>A0A1M7ZS40_9HYPH</name>
<dbReference type="Pfam" id="PF00528">
    <property type="entry name" value="BPD_transp_1"/>
    <property type="match status" value="1"/>
</dbReference>
<dbReference type="GO" id="GO:0006865">
    <property type="term" value="P:amino acid transport"/>
    <property type="evidence" value="ECO:0007669"/>
    <property type="project" value="UniProtKB-KW"/>
</dbReference>
<gene>
    <name evidence="13" type="ORF">SAMN02745172_04386</name>
</gene>
<dbReference type="NCBIfam" id="TIGR01726">
    <property type="entry name" value="HEQRo_perm_3TM"/>
    <property type="match status" value="1"/>
</dbReference>
<evidence type="ECO:0000256" key="7">
    <source>
        <dbReference type="ARBA" id="ARBA00022692"/>
    </source>
</evidence>
<dbReference type="RefSeq" id="WP_244530993.1">
    <property type="nucleotide sequence ID" value="NZ_FRXO01000018.1"/>
</dbReference>